<reference evidence="3" key="1">
    <citation type="submission" date="2024-02" db="UniProtKB">
        <authorList>
            <consortium name="WormBaseParasite"/>
        </authorList>
    </citation>
    <scope>IDENTIFICATION</scope>
</reference>
<evidence type="ECO:0000256" key="1">
    <source>
        <dbReference type="SAM" id="MobiDB-lite"/>
    </source>
</evidence>
<evidence type="ECO:0000313" key="2">
    <source>
        <dbReference type="Proteomes" id="UP000887575"/>
    </source>
</evidence>
<feature type="region of interest" description="Disordered" evidence="1">
    <location>
        <begin position="758"/>
        <end position="804"/>
    </location>
</feature>
<sequence length="1241" mass="135137">MYLIDMIMAPNQMVQKDASNNCYFISQIKGIVKDTLNGLDDSVGVAFLTYYQPPDSPSITVLMSRQDALVYVDTLAGNTPMYNGANEMVAINLLEKMAYITELVHFVPCAPMKTGMSDTAGLFSKASLQKLILISSDLTEDQVKNNYALSDSKDPTLIVDMNFPPENILQYLKNNLPPIPPTTTTTATPSPSSTYNVTFSMYLIDMIMDPNQMLQKDASYNCYFISQMKGIVKDTLNGLDDSVGVAFLTYYQPPDSPSITVLMSRQDALVYVDTLAGNTPMYNGANEMAAMSLFDKTNYVSELVHFVPCEPMRMDGASGLFSSTSLEKLVLISSDLNQDQIISNYNLPNDSRYSTLILDKDVPKENISNNLEHNLPPDVATTPSTEQNPQLYHIMSPTTTITTTPVPLIPCQALFIADASDAVSSIRQEAIISQVSAQNLFNDPTLQFTAAVWSYGDYSQIGDLPESFVNTTVDFNALSDALYKTGGTDDVKFAATKVNAWDKTNTVIVLFTASPQSAINDASKTYQRFSATVGISTTANDMSPLAAFTVDFSNPAGIPVAIRQTCVNLLSATTTTAESTTTAGSTTIGTTGTGDSCNVLFVVDGSSYWNSFRGEIVSISTVANILYSTTNFTSNFWMYGDDPQDDRIPTSFYSTEQDFLDDIQELSTYGGKETVVGATSKLNDWQTYALIVIYTASSQTLINVAGANYTEQSRTVAIHQNDGIDLRPISNYPSYEISNYTNIVDVITNACKHFPMKTTTPKTQPTTTTTLKASTSTSARPQSTVSPSLPSSTTTAPFAETTSTYSTESVPSTELFSSTSPELASTTTPIPPPCPVFFYIDGSAAKTVIDQQINLTETVASSMYQSYEWRFLSSVSAFGQLIIGDPDPNTLIDNFPAFEATLDLLDFSSPSGDVTSAIDTMNGDSDFGNVLTILFVAAPQPRIDGANANLYKDFTYGIGMIGKQNLTRLSYDSDDYTTDNGTTLQQAINNFCANFPAMAPSPQTVPTVSLTTSTTTPIPIVKTLFVIDGSSLAGSIVSQRLFLQSLARVAFGRMDMVFSANIWEYGDDSKDEAIPITFIDNLNDVDDAITFQQSYGGKENIIGATGKLNDWPIFDGVIVLITASPDNLIDMVSYFKRNQTVAMSTHDGVEMSAITDYPHTISSPYADVLDDIRKVALNLAPSTTVLTGSTRTGPTTIGSSFVVKRLTDYGHLIRKPRHTYDTCTQPTYGLHRIRRQNFLDP</sequence>
<evidence type="ECO:0000313" key="3">
    <source>
        <dbReference type="WBParaSite" id="MBELARI_LOCUS14395.2"/>
    </source>
</evidence>
<dbReference type="WBParaSite" id="MBELARI_LOCUS14395.2">
    <property type="protein sequence ID" value="MBELARI_LOCUS14395.2"/>
    <property type="gene ID" value="MBELARI_LOCUS14395"/>
</dbReference>
<dbReference type="AlphaFoldDB" id="A0AAF3EK63"/>
<name>A0AAF3EK63_9BILA</name>
<keyword evidence="2" id="KW-1185">Reference proteome</keyword>
<organism evidence="2 3">
    <name type="scientific">Mesorhabditis belari</name>
    <dbReference type="NCBI Taxonomy" id="2138241"/>
    <lineage>
        <taxon>Eukaryota</taxon>
        <taxon>Metazoa</taxon>
        <taxon>Ecdysozoa</taxon>
        <taxon>Nematoda</taxon>
        <taxon>Chromadorea</taxon>
        <taxon>Rhabditida</taxon>
        <taxon>Rhabditina</taxon>
        <taxon>Rhabditomorpha</taxon>
        <taxon>Rhabditoidea</taxon>
        <taxon>Rhabditidae</taxon>
        <taxon>Mesorhabditinae</taxon>
        <taxon>Mesorhabditis</taxon>
    </lineage>
</organism>
<protein>
    <submittedName>
        <fullName evidence="3">Uncharacterized protein</fullName>
    </submittedName>
</protein>
<accession>A0AAF3EK63</accession>
<dbReference type="Proteomes" id="UP000887575">
    <property type="component" value="Unassembled WGS sequence"/>
</dbReference>
<proteinExistence type="predicted"/>